<evidence type="ECO:0000259" key="11">
    <source>
        <dbReference type="PROSITE" id="PS51820"/>
    </source>
</evidence>
<dbReference type="EC" id="3.2.1.21" evidence="4 10"/>
<protein>
    <recommendedName>
        <fullName evidence="4 10">beta-glucosidase</fullName>
        <ecNumber evidence="4 10">3.2.1.21</ecNumber>
    </recommendedName>
</protein>
<dbReference type="PANTHER" id="PTHR42715:SF10">
    <property type="entry name" value="BETA-GLUCOSIDASE"/>
    <property type="match status" value="1"/>
</dbReference>
<evidence type="ECO:0000256" key="2">
    <source>
        <dbReference type="ARBA" id="ARBA00004987"/>
    </source>
</evidence>
<dbReference type="InterPro" id="IPR037524">
    <property type="entry name" value="PA14/GLEYA"/>
</dbReference>
<dbReference type="PRINTS" id="PR00133">
    <property type="entry name" value="GLHYDRLASE3"/>
</dbReference>
<evidence type="ECO:0000313" key="12">
    <source>
        <dbReference type="EMBL" id="KAK6218435.1"/>
    </source>
</evidence>
<dbReference type="Pfam" id="PF00933">
    <property type="entry name" value="Glyco_hydro_3"/>
    <property type="match status" value="1"/>
</dbReference>
<evidence type="ECO:0000313" key="13">
    <source>
        <dbReference type="Proteomes" id="UP001327957"/>
    </source>
</evidence>
<dbReference type="InterPro" id="IPR002772">
    <property type="entry name" value="Glyco_hydro_3_C"/>
</dbReference>
<dbReference type="SMART" id="SM01217">
    <property type="entry name" value="Fn3_like"/>
    <property type="match status" value="1"/>
</dbReference>
<evidence type="ECO:0000256" key="7">
    <source>
        <dbReference type="ARBA" id="ARBA00023277"/>
    </source>
</evidence>
<evidence type="ECO:0000256" key="9">
    <source>
        <dbReference type="ARBA" id="ARBA00023326"/>
    </source>
</evidence>
<dbReference type="PROSITE" id="PS51820">
    <property type="entry name" value="PA14"/>
    <property type="match status" value="1"/>
</dbReference>
<dbReference type="Pfam" id="PF14310">
    <property type="entry name" value="Fn3-like"/>
    <property type="match status" value="1"/>
</dbReference>
<accession>A0AAV9TDH8</accession>
<dbReference type="Gene3D" id="3.40.50.1700">
    <property type="entry name" value="Glycoside hydrolase family 3 C-terminal domain"/>
    <property type="match status" value="1"/>
</dbReference>
<dbReference type="InterPro" id="IPR050288">
    <property type="entry name" value="Cellulose_deg_GH3"/>
</dbReference>
<comment type="caution">
    <text evidence="12">The sequence shown here is derived from an EMBL/GenBank/DDBJ whole genome shotgun (WGS) entry which is preliminary data.</text>
</comment>
<dbReference type="PANTHER" id="PTHR42715">
    <property type="entry name" value="BETA-GLUCOSIDASE"/>
    <property type="match status" value="1"/>
</dbReference>
<comment type="pathway">
    <text evidence="2 10">Glycan metabolism; cellulose degradation.</text>
</comment>
<dbReference type="InterPro" id="IPR036881">
    <property type="entry name" value="Glyco_hydro_3_C_sf"/>
</dbReference>
<dbReference type="Gene3D" id="2.60.40.10">
    <property type="entry name" value="Immunoglobulins"/>
    <property type="match status" value="1"/>
</dbReference>
<dbReference type="GO" id="GO:0008422">
    <property type="term" value="F:beta-glucosidase activity"/>
    <property type="evidence" value="ECO:0007669"/>
    <property type="project" value="UniProtKB-EC"/>
</dbReference>
<comment type="similarity">
    <text evidence="3 10">Belongs to the glycosyl hydrolase 3 family.</text>
</comment>
<keyword evidence="13" id="KW-1185">Reference proteome</keyword>
<keyword evidence="9 10" id="KW-0624">Polysaccharide degradation</keyword>
<feature type="domain" description="PA14" evidence="11">
    <location>
        <begin position="403"/>
        <end position="555"/>
    </location>
</feature>
<dbReference type="InterPro" id="IPR001764">
    <property type="entry name" value="Glyco_hydro_3_N"/>
</dbReference>
<proteinExistence type="inferred from homology"/>
<dbReference type="Proteomes" id="UP001327957">
    <property type="component" value="Unassembled WGS sequence"/>
</dbReference>
<dbReference type="EMBL" id="JASAOK010000033">
    <property type="protein sequence ID" value="KAK6218435.1"/>
    <property type="molecule type" value="Genomic_DNA"/>
</dbReference>
<organism evidence="12 13">
    <name type="scientific">Colletotrichum tabaci</name>
    <dbReference type="NCBI Taxonomy" id="1209068"/>
    <lineage>
        <taxon>Eukaryota</taxon>
        <taxon>Fungi</taxon>
        <taxon>Dikarya</taxon>
        <taxon>Ascomycota</taxon>
        <taxon>Pezizomycotina</taxon>
        <taxon>Sordariomycetes</taxon>
        <taxon>Hypocreomycetidae</taxon>
        <taxon>Glomerellales</taxon>
        <taxon>Glomerellaceae</taxon>
        <taxon>Colletotrichum</taxon>
        <taxon>Colletotrichum destructivum species complex</taxon>
    </lineage>
</organism>
<dbReference type="InterPro" id="IPR011658">
    <property type="entry name" value="PA14_dom"/>
</dbReference>
<name>A0AAV9TDH8_9PEZI</name>
<dbReference type="SUPFAM" id="SSF51445">
    <property type="entry name" value="(Trans)glycosidases"/>
    <property type="match status" value="1"/>
</dbReference>
<reference evidence="12 13" key="1">
    <citation type="submission" date="2023-04" db="EMBL/GenBank/DDBJ databases">
        <title>Colletotrichum tabacum stain YC1 causing leaf anthracnose on Nicotiana tabacum(L.) cv.</title>
        <authorList>
            <person name="Ji Z."/>
            <person name="Wang M."/>
            <person name="Zhang J."/>
            <person name="Wang N."/>
            <person name="Zhou Z."/>
        </authorList>
    </citation>
    <scope>NUCLEOTIDE SEQUENCE [LARGE SCALE GENOMIC DNA]</scope>
    <source>
        <strain evidence="12 13">YC1</strain>
    </source>
</reference>
<dbReference type="Gene3D" id="2.60.120.260">
    <property type="entry name" value="Galactose-binding domain-like"/>
    <property type="match status" value="1"/>
</dbReference>
<dbReference type="Pfam" id="PF01915">
    <property type="entry name" value="Glyco_hydro_3_C"/>
    <property type="match status" value="1"/>
</dbReference>
<keyword evidence="5 10" id="KW-0378">Hydrolase</keyword>
<evidence type="ECO:0000256" key="1">
    <source>
        <dbReference type="ARBA" id="ARBA00000448"/>
    </source>
</evidence>
<gene>
    <name evidence="12" type="ORF">QIS74_06315</name>
</gene>
<keyword evidence="6" id="KW-0325">Glycoprotein</keyword>
<dbReference type="InterPro" id="IPR026891">
    <property type="entry name" value="Fn3-like"/>
</dbReference>
<keyword evidence="7 10" id="KW-0119">Carbohydrate metabolism</keyword>
<dbReference type="SUPFAM" id="SSF52279">
    <property type="entry name" value="Beta-D-glucan exohydrolase, C-terminal domain"/>
    <property type="match status" value="1"/>
</dbReference>
<keyword evidence="8 10" id="KW-0326">Glycosidase</keyword>
<dbReference type="PROSITE" id="PS00775">
    <property type="entry name" value="GLYCOSYL_HYDROL_F3"/>
    <property type="match status" value="1"/>
</dbReference>
<dbReference type="AlphaFoldDB" id="A0AAV9TDH8"/>
<dbReference type="GO" id="GO:0000272">
    <property type="term" value="P:polysaccharide catabolic process"/>
    <property type="evidence" value="ECO:0007669"/>
    <property type="project" value="UniProtKB-KW"/>
</dbReference>
<dbReference type="InterPro" id="IPR036962">
    <property type="entry name" value="Glyco_hydro_3_N_sf"/>
</dbReference>
<dbReference type="FunFam" id="2.60.40.10:FF:000495">
    <property type="entry name" value="Periplasmic beta-glucosidase"/>
    <property type="match status" value="1"/>
</dbReference>
<dbReference type="InterPro" id="IPR019800">
    <property type="entry name" value="Glyco_hydro_3_AS"/>
</dbReference>
<dbReference type="Gene3D" id="3.20.20.300">
    <property type="entry name" value="Glycoside hydrolase, family 3, N-terminal domain"/>
    <property type="match status" value="1"/>
</dbReference>
<evidence type="ECO:0000256" key="5">
    <source>
        <dbReference type="ARBA" id="ARBA00022801"/>
    </source>
</evidence>
<dbReference type="Pfam" id="PF07691">
    <property type="entry name" value="PA14"/>
    <property type="match status" value="1"/>
</dbReference>
<comment type="catalytic activity">
    <reaction evidence="1 10">
        <text>Hydrolysis of terminal, non-reducing beta-D-glucosyl residues with release of beta-D-glucose.</text>
        <dbReference type="EC" id="3.2.1.21"/>
    </reaction>
</comment>
<evidence type="ECO:0000256" key="8">
    <source>
        <dbReference type="ARBA" id="ARBA00023295"/>
    </source>
</evidence>
<dbReference type="InterPro" id="IPR017853">
    <property type="entry name" value="GH"/>
</dbReference>
<evidence type="ECO:0000256" key="10">
    <source>
        <dbReference type="RuleBase" id="RU361161"/>
    </source>
</evidence>
<sequence length="850" mass="92391">MTSQVEDRDFTSLLSELTLDEKITLLSGRDFSTAAGVPRLNIPPIKVADSIAGVRPSGLTADMTTACFPNTACLGSTWDAALLGRLGEQLAHQARDKSAQVVLGPTINMHRDPRAGRNFECFSEDPLLSGQLAGAIVNGVQSRGVGSCPKHFVCNDSETLRHFYDVRASVDGRTLREVYMAAWQHLLRTANPTGIMTAYNKVDGTFCSEHGPLIEGVLRKEWGFEGIVMSDWFAVHNVVEPIKAGLDLEMPFPVFRGKRLAAAVRSGEVTEAEIDARALKMLDLRNRTRSCHGERPERSEISEETNKLARELAAGGIVLLKNERGALPISPSDAPKIALIGEFAGTPVVTGGGSASCKPQYMHSPFEVLKETFPGDDNVQYHAGVRTRRVIPLAPTAQLTSDDGRHGIDVRYYNDDAPEPILSEFQEKAEVWMLGEFKPGLKVPGSRIELSTKLTPKTTGEHTLAVRATGEFSLTVDGREVLSGAQKEIATEQFIFNHVKLETRVQIPMNAGQAYTIRLSNRSWDHLVQGEPTPYAAALCFEEYRSDEAAIQEAAELAGKSDVSIVYAGRNEQYESEGYDLEDIRMPANQTALIKAVAAASRGRTVLVLHCGNPIDVSAVVDDVDAVLLAHFPGQEGARATAEILAGETNPSGRLATTWFRTLEDAPSFGDFPATKTEDGSLCLRYAEGLGVGYRHAEAARRARWEFGYGLSYTSFSYSDLAVAVVDKPSPPPSSSSVSSSTSGGSKLRVSVTVTNTGSRAGREVVPLYVTPAEGTAVWRPARELKAFDKVLLQPGESREVVLEVEVKVACSYWDETAKAWRLEEGRYGVQVGDRQGDFSVLRGSVWNGL</sequence>
<evidence type="ECO:0000256" key="6">
    <source>
        <dbReference type="ARBA" id="ARBA00023180"/>
    </source>
</evidence>
<dbReference type="SMART" id="SM00758">
    <property type="entry name" value="PA14"/>
    <property type="match status" value="1"/>
</dbReference>
<dbReference type="InterPro" id="IPR013783">
    <property type="entry name" value="Ig-like_fold"/>
</dbReference>
<evidence type="ECO:0000256" key="3">
    <source>
        <dbReference type="ARBA" id="ARBA00005336"/>
    </source>
</evidence>
<dbReference type="SUPFAM" id="SSF56988">
    <property type="entry name" value="Anthrax protective antigen"/>
    <property type="match status" value="1"/>
</dbReference>
<evidence type="ECO:0000256" key="4">
    <source>
        <dbReference type="ARBA" id="ARBA00012744"/>
    </source>
</evidence>